<protein>
    <submittedName>
        <fullName evidence="2">Uncharacterized protein</fullName>
    </submittedName>
</protein>
<evidence type="ECO:0000313" key="1">
    <source>
        <dbReference type="Proteomes" id="UP000887580"/>
    </source>
</evidence>
<dbReference type="WBParaSite" id="PS1159_v2.g8054.t1">
    <property type="protein sequence ID" value="PS1159_v2.g8054.t1"/>
    <property type="gene ID" value="PS1159_v2.g8054"/>
</dbReference>
<name>A0AC35GRM1_9BILA</name>
<sequence length="162" mass="18850">MKTKIRAKKAIMVKRLLYNNEGWRADSHSFLLMFSALISKNYLCKLEEVELFECDVRNENGKILDVADLMKELPNINSFDYTFKFVVPNEVVTPETMQKLVELPTFPNLRKLSFFHIQEPFDLEAFGGFIRKNPTVFKENLLLTLPPHCYLNVVTNVDEDDA</sequence>
<proteinExistence type="predicted"/>
<organism evidence="1 2">
    <name type="scientific">Panagrolaimus sp. PS1159</name>
    <dbReference type="NCBI Taxonomy" id="55785"/>
    <lineage>
        <taxon>Eukaryota</taxon>
        <taxon>Metazoa</taxon>
        <taxon>Ecdysozoa</taxon>
        <taxon>Nematoda</taxon>
        <taxon>Chromadorea</taxon>
        <taxon>Rhabditida</taxon>
        <taxon>Tylenchina</taxon>
        <taxon>Panagrolaimomorpha</taxon>
        <taxon>Panagrolaimoidea</taxon>
        <taxon>Panagrolaimidae</taxon>
        <taxon>Panagrolaimus</taxon>
    </lineage>
</organism>
<accession>A0AC35GRM1</accession>
<dbReference type="Proteomes" id="UP000887580">
    <property type="component" value="Unplaced"/>
</dbReference>
<evidence type="ECO:0000313" key="2">
    <source>
        <dbReference type="WBParaSite" id="PS1159_v2.g8054.t1"/>
    </source>
</evidence>
<reference evidence="2" key="1">
    <citation type="submission" date="2022-11" db="UniProtKB">
        <authorList>
            <consortium name="WormBaseParasite"/>
        </authorList>
    </citation>
    <scope>IDENTIFICATION</scope>
</reference>